<dbReference type="Gene3D" id="3.40.50.720">
    <property type="entry name" value="NAD(P)-binding Rossmann-like Domain"/>
    <property type="match status" value="1"/>
</dbReference>
<dbReference type="PANTHER" id="PTHR42879:SF2">
    <property type="entry name" value="3-OXOACYL-[ACYL-CARRIER-PROTEIN] REDUCTASE FABG"/>
    <property type="match status" value="1"/>
</dbReference>
<dbReference type="SUPFAM" id="SSF51735">
    <property type="entry name" value="NAD(P)-binding Rossmann-fold domains"/>
    <property type="match status" value="1"/>
</dbReference>
<dbReference type="PRINTS" id="PR00080">
    <property type="entry name" value="SDRFAMILY"/>
</dbReference>
<evidence type="ECO:0000313" key="3">
    <source>
        <dbReference type="Proteomes" id="UP000005012"/>
    </source>
</evidence>
<gene>
    <name evidence="2" type="ordered locus">S70_10115</name>
</gene>
<comment type="similarity">
    <text evidence="1">Belongs to the short-chain dehydrogenases/reductases (SDR) family.</text>
</comment>
<dbReference type="GeneID" id="93517324"/>
<organism evidence="2 3">
    <name type="scientific">Providencia stuartii (strain MRSN 2154)</name>
    <dbReference type="NCBI Taxonomy" id="1157951"/>
    <lineage>
        <taxon>Bacteria</taxon>
        <taxon>Pseudomonadati</taxon>
        <taxon>Pseudomonadota</taxon>
        <taxon>Gammaproteobacteria</taxon>
        <taxon>Enterobacterales</taxon>
        <taxon>Morganellaceae</taxon>
        <taxon>Providencia</taxon>
    </lineage>
</organism>
<dbReference type="Proteomes" id="UP000005012">
    <property type="component" value="Chromosome"/>
</dbReference>
<dbReference type="PROSITE" id="PS00061">
    <property type="entry name" value="ADH_SHORT"/>
    <property type="match status" value="1"/>
</dbReference>
<dbReference type="AlphaFoldDB" id="A0A140NPL2"/>
<reference evidence="3" key="2">
    <citation type="submission" date="2012-04" db="EMBL/GenBank/DDBJ databases">
        <title>Complete genome sequence of Providencia stuartii clinical isolate MRSN 2154.</title>
        <authorList>
            <person name="Clifford R.J."/>
            <person name="Hang J."/>
            <person name="Riley M.C."/>
            <person name="Onmus-Leone F."/>
            <person name="Kuschner R.A."/>
            <person name="Lesho E.P."/>
            <person name="Waterman P.E."/>
        </authorList>
    </citation>
    <scope>NUCLEOTIDE SEQUENCE [LARGE SCALE GENOMIC DNA]</scope>
    <source>
        <strain evidence="3">MRSN 2154</strain>
    </source>
</reference>
<dbReference type="FunFam" id="3.40.50.720:FF:000084">
    <property type="entry name" value="Short-chain dehydrogenase reductase"/>
    <property type="match status" value="1"/>
</dbReference>
<name>A0A140NPL2_PROSM</name>
<accession>A0A140NPL2</accession>
<dbReference type="CDD" id="cd05233">
    <property type="entry name" value="SDR_c"/>
    <property type="match status" value="1"/>
</dbReference>
<evidence type="ECO:0000313" key="2">
    <source>
        <dbReference type="EMBL" id="AFH93882.1"/>
    </source>
</evidence>
<sequence length="245" mass="25762">MLFKNKYAFVQGGSRGIGAAIVKQFAQAGASVAFTYASSDDKAKALVAEIEQFSGNVLAIKANSADENEIKAAITQAANTFGSLDILVNNVGILELGTLDTLSLEAFDRSYHLNVRSLFIASQAALEVMNNNGRIIHIGSINAQRVPFEGGSAYAMSKAAIVGLTKGMARDVASRGITVNNIQPGPVNTDMNPEQGEFAESLKQIMALKRYASADEIASFVVYLASPAAAYITGASLNIDGGFSI</sequence>
<proteinExistence type="inferred from homology"/>
<dbReference type="PANTHER" id="PTHR42879">
    <property type="entry name" value="3-OXOACYL-(ACYL-CARRIER-PROTEIN) REDUCTASE"/>
    <property type="match status" value="1"/>
</dbReference>
<dbReference type="PRINTS" id="PR00081">
    <property type="entry name" value="GDHRDH"/>
</dbReference>
<dbReference type="PATRIC" id="fig|1157951.4.peg.2035"/>
<dbReference type="HOGENOM" id="CLU_010194_1_3_6"/>
<evidence type="ECO:0000256" key="1">
    <source>
        <dbReference type="ARBA" id="ARBA00006484"/>
    </source>
</evidence>
<dbReference type="Pfam" id="PF13561">
    <property type="entry name" value="adh_short_C2"/>
    <property type="match status" value="1"/>
</dbReference>
<reference evidence="2 3" key="1">
    <citation type="journal article" date="2012" name="J. Bacteriol.">
        <title>Complete Genome Sequence of Providencia stuartii Clinical Isolate MRSN 2154.</title>
        <authorList>
            <person name="Clifford R.J."/>
            <person name="Hang J."/>
            <person name="Riley M.C."/>
            <person name="Onmus-Leone F."/>
            <person name="Kuschner R.A."/>
            <person name="Lesho E.P."/>
            <person name="Waterman P.E."/>
        </authorList>
    </citation>
    <scope>NUCLEOTIDE SEQUENCE [LARGE SCALE GENOMIC DNA]</scope>
    <source>
        <strain evidence="2 3">MRSN 2154</strain>
    </source>
</reference>
<dbReference type="InterPro" id="IPR020904">
    <property type="entry name" value="Sc_DH/Rdtase_CS"/>
</dbReference>
<dbReference type="RefSeq" id="WP_014657127.1">
    <property type="nucleotide sequence ID" value="NC_017731.1"/>
</dbReference>
<dbReference type="InterPro" id="IPR036291">
    <property type="entry name" value="NAD(P)-bd_dom_sf"/>
</dbReference>
<dbReference type="GO" id="GO:0032787">
    <property type="term" value="P:monocarboxylic acid metabolic process"/>
    <property type="evidence" value="ECO:0007669"/>
    <property type="project" value="UniProtKB-ARBA"/>
</dbReference>
<dbReference type="OrthoDB" id="5898578at2"/>
<dbReference type="KEGG" id="psi:S70_10115"/>
<dbReference type="InterPro" id="IPR050259">
    <property type="entry name" value="SDR"/>
</dbReference>
<dbReference type="EMBL" id="CP003488">
    <property type="protein sequence ID" value="AFH93882.1"/>
    <property type="molecule type" value="Genomic_DNA"/>
</dbReference>
<dbReference type="InterPro" id="IPR002347">
    <property type="entry name" value="SDR_fam"/>
</dbReference>
<protein>
    <submittedName>
        <fullName evidence="2">Short-chain dehydrogenase/reductase SDR</fullName>
    </submittedName>
</protein>